<dbReference type="ExpressionAtlas" id="M1CR72">
    <property type="expression patterns" value="baseline"/>
</dbReference>
<reference evidence="2" key="1">
    <citation type="journal article" date="2011" name="Nature">
        <title>Genome sequence and analysis of the tuber crop potato.</title>
        <authorList>
            <consortium name="The Potato Genome Sequencing Consortium"/>
        </authorList>
    </citation>
    <scope>NUCLEOTIDE SEQUENCE [LARGE SCALE GENOMIC DNA]</scope>
    <source>
        <strain evidence="2">cv. DM1-3 516 R44</strain>
    </source>
</reference>
<evidence type="ECO:0000313" key="1">
    <source>
        <dbReference type="EnsemblPlants" id="PGSC0003DMT400072922"/>
    </source>
</evidence>
<dbReference type="GO" id="GO:0008356">
    <property type="term" value="P:asymmetric cell division"/>
    <property type="evidence" value="ECO:0007669"/>
    <property type="project" value="InterPro"/>
</dbReference>
<proteinExistence type="predicted"/>
<dbReference type="PANTHER" id="PTHR33476">
    <property type="entry name" value="EMB|CAB62613.1"/>
    <property type="match status" value="1"/>
</dbReference>
<dbReference type="AlphaFoldDB" id="M1CR72"/>
<name>M1CR72_SOLTU</name>
<protein>
    <submittedName>
        <fullName evidence="1">RNA binding protein</fullName>
    </submittedName>
</protein>
<dbReference type="EnsemblPlants" id="PGSC0003DMT400072922">
    <property type="protein sequence ID" value="PGSC0003DMT400072922"/>
    <property type="gene ID" value="PGSC0003DMG400028369"/>
</dbReference>
<dbReference type="OMA" id="EKVCPFH"/>
<dbReference type="GeneID" id="102605415"/>
<sequence length="422" mass="48127">MEFWAVVAAAGAGYIAQYLQSSSEEKDNLLVHNKNLLHQLREKVCPFHILARKRAKKEVPDEGVFRFRDLNLDSLECLKKDSIFPSSTNYECAIQSNKDSGGSFNTTGLPNGMTLFYMGIVSGMMSAVIANRKEIEKVNEKFKWTKSLVQELEEELNVKEIANDDYEDPNLYSLSMSTVDEPTRQTSEAEKHESMSEIEAELEAELERLEMSLKVSTFERISDFVELDPEDEINVVQGDLKLDCLSVQSPDSSESDSHTNGTWIVHSKPANYPVSPRELSSRLHEVIESRLEARIKELETDLYHSQNRVCSLETQHNLSQKDFASRESESSECLQSSYWYHEADEETIRIMHGSENAFDTNTRIPPFDGGLIDSPNEKKGGLVHERKQPTLMQLLKTESMAQTRELQVTRKQHYHCSKVPIH</sequence>
<gene>
    <name evidence="1" type="primary">LOC102605415</name>
</gene>
<reference evidence="1" key="2">
    <citation type="submission" date="2015-06" db="UniProtKB">
        <authorList>
            <consortium name="EnsemblPlants"/>
        </authorList>
    </citation>
    <scope>IDENTIFICATION</scope>
    <source>
        <strain evidence="1">DM1-3 516 R44</strain>
    </source>
</reference>
<accession>M1CR72</accession>
<dbReference type="HOGENOM" id="CLU_669776_0_0_1"/>
<organism evidence="1 2">
    <name type="scientific">Solanum tuberosum</name>
    <name type="common">Potato</name>
    <dbReference type="NCBI Taxonomy" id="4113"/>
    <lineage>
        <taxon>Eukaryota</taxon>
        <taxon>Viridiplantae</taxon>
        <taxon>Streptophyta</taxon>
        <taxon>Embryophyta</taxon>
        <taxon>Tracheophyta</taxon>
        <taxon>Spermatophyta</taxon>
        <taxon>Magnoliopsida</taxon>
        <taxon>eudicotyledons</taxon>
        <taxon>Gunneridae</taxon>
        <taxon>Pentapetalae</taxon>
        <taxon>asterids</taxon>
        <taxon>lamiids</taxon>
        <taxon>Solanales</taxon>
        <taxon>Solanaceae</taxon>
        <taxon>Solanoideae</taxon>
        <taxon>Solaneae</taxon>
        <taxon>Solanum</taxon>
    </lineage>
</organism>
<dbReference type="InterPro" id="IPR040348">
    <property type="entry name" value="POLAR-like"/>
</dbReference>
<keyword evidence="2" id="KW-1185">Reference proteome</keyword>
<dbReference type="RefSeq" id="XP_006348803.1">
    <property type="nucleotide sequence ID" value="XM_006348741.2"/>
</dbReference>
<dbReference type="PANTHER" id="PTHR33476:SF30">
    <property type="match status" value="1"/>
</dbReference>
<dbReference type="KEGG" id="sot:102605415"/>
<dbReference type="Proteomes" id="UP000011115">
    <property type="component" value="Unassembled WGS sequence"/>
</dbReference>
<dbReference type="OrthoDB" id="1701885at2759"/>
<dbReference type="Gramene" id="PGSC0003DMT400072922">
    <property type="protein sequence ID" value="PGSC0003DMT400072922"/>
    <property type="gene ID" value="PGSC0003DMG400028369"/>
</dbReference>
<evidence type="ECO:0000313" key="2">
    <source>
        <dbReference type="Proteomes" id="UP000011115"/>
    </source>
</evidence>